<dbReference type="OrthoDB" id="5367584at2759"/>
<feature type="region of interest" description="Disordered" evidence="2">
    <location>
        <begin position="212"/>
        <end position="264"/>
    </location>
</feature>
<gene>
    <name evidence="4" type="ORF">BLS_004730</name>
    <name evidence="5" type="ORF">EG327_003239</name>
    <name evidence="3" type="ORF">EG328_008517</name>
</gene>
<evidence type="ECO:0000313" key="7">
    <source>
        <dbReference type="Proteomes" id="UP000447873"/>
    </source>
</evidence>
<keyword evidence="8" id="KW-1185">Reference proteome</keyword>
<evidence type="ECO:0000313" key="4">
    <source>
        <dbReference type="EMBL" id="KAE9970849.1"/>
    </source>
</evidence>
<dbReference type="Proteomes" id="UP000490939">
    <property type="component" value="Unassembled WGS sequence"/>
</dbReference>
<organism evidence="4 6">
    <name type="scientific">Venturia inaequalis</name>
    <name type="common">Apple scab fungus</name>
    <dbReference type="NCBI Taxonomy" id="5025"/>
    <lineage>
        <taxon>Eukaryota</taxon>
        <taxon>Fungi</taxon>
        <taxon>Dikarya</taxon>
        <taxon>Ascomycota</taxon>
        <taxon>Pezizomycotina</taxon>
        <taxon>Dothideomycetes</taxon>
        <taxon>Pleosporomycetidae</taxon>
        <taxon>Venturiales</taxon>
        <taxon>Venturiaceae</taxon>
        <taxon>Venturia</taxon>
    </lineage>
</organism>
<dbReference type="Proteomes" id="UP000447873">
    <property type="component" value="Unassembled WGS sequence"/>
</dbReference>
<dbReference type="EMBL" id="WNWR01000208">
    <property type="protein sequence ID" value="KAE9988718.1"/>
    <property type="molecule type" value="Genomic_DNA"/>
</dbReference>
<dbReference type="EMBL" id="WNWS01000486">
    <property type="protein sequence ID" value="KAE9966923.1"/>
    <property type="molecule type" value="Genomic_DNA"/>
</dbReference>
<keyword evidence="1" id="KW-0175">Coiled coil</keyword>
<dbReference type="Proteomes" id="UP000433883">
    <property type="component" value="Unassembled WGS sequence"/>
</dbReference>
<evidence type="ECO:0000313" key="6">
    <source>
        <dbReference type="Proteomes" id="UP000433883"/>
    </source>
</evidence>
<evidence type="ECO:0000313" key="3">
    <source>
        <dbReference type="EMBL" id="KAE9966923.1"/>
    </source>
</evidence>
<protein>
    <submittedName>
        <fullName evidence="4">Uncharacterized protein</fullName>
    </submittedName>
</protein>
<evidence type="ECO:0000313" key="8">
    <source>
        <dbReference type="Proteomes" id="UP000490939"/>
    </source>
</evidence>
<feature type="coiled-coil region" evidence="1">
    <location>
        <begin position="531"/>
        <end position="565"/>
    </location>
</feature>
<feature type="compositionally biased region" description="Polar residues" evidence="2">
    <location>
        <begin position="228"/>
        <end position="239"/>
    </location>
</feature>
<feature type="compositionally biased region" description="Polar residues" evidence="2">
    <location>
        <begin position="305"/>
        <end position="320"/>
    </location>
</feature>
<proteinExistence type="predicted"/>
<evidence type="ECO:0000256" key="2">
    <source>
        <dbReference type="SAM" id="MobiDB-lite"/>
    </source>
</evidence>
<feature type="region of interest" description="Disordered" evidence="2">
    <location>
        <begin position="138"/>
        <end position="164"/>
    </location>
</feature>
<sequence>MASPLSHANLNTLNIATNTPLPMEFETPSKVPVSTMANNVPSNVYEDEIDWDEGPSSPFVTELPEDQENLSAMAAVRPPSSMTEDILRFDDDEITASIAASIPIPETPFSIAEDETSTTRTFKAVSSSSVKVSPTKVAYSRSSSHSSREEITSTTRYSNESQSVQQFRVEESYAAESTSLSLDDSVVDDTCFSMFSQVPDMTSFAKLGQKSPTKQFSFDHETPRPRSSHTPGTARTQVNRYDRTPSPTPRRGAEIIPPYQDSNDTTNLLLDFTQQFESVSSSHQSSRTPARRSPTKPIEPHLRSYLQNQRSPVKGSQSVLATPRGSGKILNLLDFELPPAPTPRSVPSITIRELESLKSKFSSEISSLRATLSGREAEVAALKKSVSEAEQRVGQSSEQLREEISKREYAEAEKAEWERRGRDYEEVLRNVREVAKKEEKDRADMMLRIEEAEERVREAESRAADAEARAVEAATKVAHTGLTSSEAEDHSGPLFTAEQVQKQIDEKVHSLSTELHAIYKKKHVTKVAALKKASEQKRTELQSRIEELEREKEEIQSKFDATLSGVLPKDFSLDAEQREEDLRRMEEMSVLIERQKAAIVGKETELATARSEFSILMRDLERERVEKGELVAAVDEMLFMQEDISTVNAAAGTMVDDFKKSVSGLSGIAGARTSGLRGPTTSGLKGPGFGSRIGAPSGLARSQNGGKSRMMSNIERMAGGRNVE</sequence>
<feature type="region of interest" description="Disordered" evidence="2">
    <location>
        <begin position="673"/>
        <end position="724"/>
    </location>
</feature>
<feature type="coiled-coil region" evidence="1">
    <location>
        <begin position="372"/>
        <end position="476"/>
    </location>
</feature>
<comment type="caution">
    <text evidence="4">The sequence shown here is derived from an EMBL/GenBank/DDBJ whole genome shotgun (WGS) entry which is preliminary data.</text>
</comment>
<dbReference type="EMBL" id="WNWQ01000311">
    <property type="protein sequence ID" value="KAE9970849.1"/>
    <property type="molecule type" value="Genomic_DNA"/>
</dbReference>
<accession>A0A8H3ULH9</accession>
<evidence type="ECO:0000313" key="5">
    <source>
        <dbReference type="EMBL" id="KAE9988718.1"/>
    </source>
</evidence>
<name>A0A8H3ULH9_VENIN</name>
<feature type="region of interest" description="Disordered" evidence="2">
    <location>
        <begin position="276"/>
        <end position="322"/>
    </location>
</feature>
<reference evidence="4 6" key="1">
    <citation type="submission" date="2019-11" db="EMBL/GenBank/DDBJ databases">
        <title>Venturia inaequalis Genome Resource.</title>
        <authorList>
            <person name="Lichtner F.J."/>
        </authorList>
    </citation>
    <scope>NUCLEOTIDE SEQUENCE [LARGE SCALE GENOMIC DNA]</scope>
    <source>
        <strain evidence="3 7">120213</strain>
        <strain evidence="4">Bline_iso_100314</strain>
        <strain evidence="5 8">DMI_063113</strain>
    </source>
</reference>
<evidence type="ECO:0000256" key="1">
    <source>
        <dbReference type="SAM" id="Coils"/>
    </source>
</evidence>
<dbReference type="AlphaFoldDB" id="A0A8H3ULH9"/>